<name>A0A919BKM6_9GAMM</name>
<organism evidence="2 3">
    <name type="scientific">Thalassotalea marina</name>
    <dbReference type="NCBI Taxonomy" id="1673741"/>
    <lineage>
        <taxon>Bacteria</taxon>
        <taxon>Pseudomonadati</taxon>
        <taxon>Pseudomonadota</taxon>
        <taxon>Gammaproteobacteria</taxon>
        <taxon>Alteromonadales</taxon>
        <taxon>Colwelliaceae</taxon>
        <taxon>Thalassotalea</taxon>
    </lineage>
</organism>
<dbReference type="Pfam" id="PF05729">
    <property type="entry name" value="NACHT"/>
    <property type="match status" value="1"/>
</dbReference>
<dbReference type="Gene3D" id="3.40.50.300">
    <property type="entry name" value="P-loop containing nucleotide triphosphate hydrolases"/>
    <property type="match status" value="1"/>
</dbReference>
<dbReference type="EMBL" id="BNCK01000006">
    <property type="protein sequence ID" value="GHF98303.1"/>
    <property type="molecule type" value="Genomic_DNA"/>
</dbReference>
<dbReference type="PROSITE" id="PS50837">
    <property type="entry name" value="NACHT"/>
    <property type="match status" value="1"/>
</dbReference>
<reference evidence="2" key="1">
    <citation type="journal article" date="2014" name="Int. J. Syst. Evol. Microbiol.">
        <title>Complete genome sequence of Corynebacterium casei LMG S-19264T (=DSM 44701T), isolated from a smear-ripened cheese.</title>
        <authorList>
            <consortium name="US DOE Joint Genome Institute (JGI-PGF)"/>
            <person name="Walter F."/>
            <person name="Albersmeier A."/>
            <person name="Kalinowski J."/>
            <person name="Ruckert C."/>
        </authorList>
    </citation>
    <scope>NUCLEOTIDE SEQUENCE</scope>
    <source>
        <strain evidence="2">KCTC 42731</strain>
    </source>
</reference>
<dbReference type="PANTHER" id="PTHR46844">
    <property type="entry name" value="SLR5058 PROTEIN"/>
    <property type="match status" value="1"/>
</dbReference>
<reference evidence="2" key="2">
    <citation type="submission" date="2020-09" db="EMBL/GenBank/DDBJ databases">
        <authorList>
            <person name="Sun Q."/>
            <person name="Kim S."/>
        </authorList>
    </citation>
    <scope>NUCLEOTIDE SEQUENCE</scope>
    <source>
        <strain evidence="2">KCTC 42731</strain>
    </source>
</reference>
<evidence type="ECO:0000313" key="3">
    <source>
        <dbReference type="Proteomes" id="UP000623842"/>
    </source>
</evidence>
<gene>
    <name evidence="2" type="ORF">GCM10017161_28450</name>
</gene>
<sequence length="620" mass="71129">MPLLESIALKSLTVLATSITKKFTERGWSALATEFEAAFTRKSITDYCKACNEYVNLRTLYSSQHDIFIDDVYVPLFMSPTNDDEVKIEITNLSFYSSGITNIIGQAGQGKSTFLRKMLINELTSGKHLPVFFELKYLDCNEPLLNQIVNWFKRHGINSNNRGIGRLLKSGYIKLFLDGFDEMPPSSHDLALEKIKDLSRDYPDTTIIVTTRPDTLITTESYISNYKVLNLTIENVNQLFLNISNNNVEATKDAMAQIEKYPRIKSIVKTPILAILLFITYRAWSKIPDNLSDFYKKIFITLLTHHDSLKSGRKIDRGIDIPLNDYQIEETFSIFCFRTFSEGLTSFSIGEATHFMKQALDSEAIEEVCPKNLVEVIKQCTGIICSNGYDDLTFSHKSLQEYYTALYIKQQSLYDKRNFYKSVQNHLEESKYNAVLEFLKGIDTYDYVKYYYIPCFQEMFDIHKVDVTPEEETISRGLVKVFESISVPFIVEENGDIKDEMIGLSLHLDNDSSTYFYVKLIAAIAMSLDKLKLYSNYIKRNKQNIVDNADDNGESSIGVIDIIANVDDELAEKFTEVIEGFFDKVILTEHEYLIKKHNQKKKPSLLKQVFDKKKKAAESA</sequence>
<accession>A0A919BKM6</accession>
<dbReference type="SUPFAM" id="SSF52540">
    <property type="entry name" value="P-loop containing nucleoside triphosphate hydrolases"/>
    <property type="match status" value="1"/>
</dbReference>
<dbReference type="Proteomes" id="UP000623842">
    <property type="component" value="Unassembled WGS sequence"/>
</dbReference>
<evidence type="ECO:0000259" key="1">
    <source>
        <dbReference type="PROSITE" id="PS50837"/>
    </source>
</evidence>
<feature type="domain" description="NACHT" evidence="1">
    <location>
        <begin position="99"/>
        <end position="214"/>
    </location>
</feature>
<dbReference type="InterPro" id="IPR007111">
    <property type="entry name" value="NACHT_NTPase"/>
</dbReference>
<dbReference type="PANTHER" id="PTHR46844:SF1">
    <property type="entry name" value="SLR5058 PROTEIN"/>
    <property type="match status" value="1"/>
</dbReference>
<dbReference type="RefSeq" id="WP_189771871.1">
    <property type="nucleotide sequence ID" value="NZ_BNCK01000006.1"/>
</dbReference>
<proteinExistence type="predicted"/>
<comment type="caution">
    <text evidence="2">The sequence shown here is derived from an EMBL/GenBank/DDBJ whole genome shotgun (WGS) entry which is preliminary data.</text>
</comment>
<dbReference type="InterPro" id="IPR027417">
    <property type="entry name" value="P-loop_NTPase"/>
</dbReference>
<keyword evidence="3" id="KW-1185">Reference proteome</keyword>
<dbReference type="AlphaFoldDB" id="A0A919BKM6"/>
<protein>
    <recommendedName>
        <fullName evidence="1">NACHT domain-containing protein</fullName>
    </recommendedName>
</protein>
<evidence type="ECO:0000313" key="2">
    <source>
        <dbReference type="EMBL" id="GHF98303.1"/>
    </source>
</evidence>